<evidence type="ECO:0000256" key="3">
    <source>
        <dbReference type="PROSITE-ProRule" id="PRU01191"/>
    </source>
</evidence>
<dbReference type="EMBL" id="PNBA02000002">
    <property type="protein sequence ID" value="KAG6433646.1"/>
    <property type="molecule type" value="Genomic_DNA"/>
</dbReference>
<reference evidence="4" key="2">
    <citation type="submission" date="2020-08" db="EMBL/GenBank/DDBJ databases">
        <title>Plant Genome Project.</title>
        <authorList>
            <person name="Zhang R.-G."/>
        </authorList>
    </citation>
    <scope>NUCLEOTIDE SEQUENCE</scope>
    <source>
        <strain evidence="4">Huo1</strain>
        <tissue evidence="4">Leaf</tissue>
    </source>
</reference>
<evidence type="ECO:0000256" key="2">
    <source>
        <dbReference type="ARBA" id="ARBA00023163"/>
    </source>
</evidence>
<protein>
    <recommendedName>
        <fullName evidence="6">DELLA protein</fullName>
    </recommendedName>
</protein>
<feature type="region of interest" description="SAW" evidence="3">
    <location>
        <begin position="312"/>
        <end position="388"/>
    </location>
</feature>
<organism evidence="4">
    <name type="scientific">Salvia splendens</name>
    <name type="common">Scarlet sage</name>
    <dbReference type="NCBI Taxonomy" id="180675"/>
    <lineage>
        <taxon>Eukaryota</taxon>
        <taxon>Viridiplantae</taxon>
        <taxon>Streptophyta</taxon>
        <taxon>Embryophyta</taxon>
        <taxon>Tracheophyta</taxon>
        <taxon>Spermatophyta</taxon>
        <taxon>Magnoliopsida</taxon>
        <taxon>eudicotyledons</taxon>
        <taxon>Gunneridae</taxon>
        <taxon>Pentapetalae</taxon>
        <taxon>asterids</taxon>
        <taxon>lamiids</taxon>
        <taxon>Lamiales</taxon>
        <taxon>Lamiaceae</taxon>
        <taxon>Nepetoideae</taxon>
        <taxon>Mentheae</taxon>
        <taxon>Salviinae</taxon>
        <taxon>Salvia</taxon>
        <taxon>Salvia subgen. Calosphace</taxon>
        <taxon>core Calosphace</taxon>
    </lineage>
</organism>
<comment type="similarity">
    <text evidence="3">Belongs to the GRAS family.</text>
</comment>
<sequence length="392" mass="43688">MAATSSMHISIAAFLFNFVEAPERLQGWKLDHASCLVFHCKDHQTAAGDYVHSLSELSNEDSSDVRLVQNLMSCATSVAEKQHGRAKKFPEACGEMSSPTGSPLQRLAFYVSEALSAKIGLENTKHETNENKKRQKNAVFRHLEPTKRVGSIPAYYKEFPVTQITNIVGSHTILRYLGKARMIHAFDLEIRSGVQWVQFMQDVASGLGENPVHHVRITTVAFGVVLVEDVLELDRDLFGVNADESVVVYASYILVTLVGRAERLEHVTEVIRSLSPCIMLVTEMEANCNAPKTSRVDIESTLFWSSINNALVAEEEDRMLRHVRLHVWRACFDSFGMVETELSFSSLDQANLLLRECSNGSSITMCRNGGCLIVGWKGTALTSLSAWKVRNH</sequence>
<name>A0A8X9AAK1_SALSN</name>
<gene>
    <name evidence="4" type="ORF">SASPL_105261</name>
</gene>
<dbReference type="AlphaFoldDB" id="A0A8X9AAK1"/>
<keyword evidence="5" id="KW-1185">Reference proteome</keyword>
<comment type="caution">
    <text evidence="3">Lacks conserved residue(s) required for the propagation of feature annotation.</text>
</comment>
<evidence type="ECO:0000313" key="4">
    <source>
        <dbReference type="EMBL" id="KAG6433646.1"/>
    </source>
</evidence>
<dbReference type="PANTHER" id="PTHR31636">
    <property type="entry name" value="OSJNBA0084A10.13 PROTEIN-RELATED"/>
    <property type="match status" value="1"/>
</dbReference>
<evidence type="ECO:0000313" key="5">
    <source>
        <dbReference type="Proteomes" id="UP000298416"/>
    </source>
</evidence>
<evidence type="ECO:0008006" key="6">
    <source>
        <dbReference type="Google" id="ProtNLM"/>
    </source>
</evidence>
<keyword evidence="2" id="KW-0804">Transcription</keyword>
<comment type="caution">
    <text evidence="4">The sequence shown here is derived from an EMBL/GenBank/DDBJ whole genome shotgun (WGS) entry which is preliminary data.</text>
</comment>
<evidence type="ECO:0000256" key="1">
    <source>
        <dbReference type="ARBA" id="ARBA00023015"/>
    </source>
</evidence>
<reference evidence="4" key="1">
    <citation type="submission" date="2018-01" db="EMBL/GenBank/DDBJ databases">
        <authorList>
            <person name="Mao J.F."/>
        </authorList>
    </citation>
    <scope>NUCLEOTIDE SEQUENCE</scope>
    <source>
        <strain evidence="4">Huo1</strain>
        <tissue evidence="4">Leaf</tissue>
    </source>
</reference>
<dbReference type="Proteomes" id="UP000298416">
    <property type="component" value="Unassembled WGS sequence"/>
</dbReference>
<keyword evidence="1" id="KW-0805">Transcription regulation</keyword>
<dbReference type="PROSITE" id="PS50985">
    <property type="entry name" value="GRAS"/>
    <property type="match status" value="1"/>
</dbReference>
<proteinExistence type="inferred from homology"/>
<accession>A0A8X9AAK1</accession>
<dbReference type="InterPro" id="IPR005202">
    <property type="entry name" value="TF_GRAS"/>
</dbReference>
<dbReference type="Pfam" id="PF03514">
    <property type="entry name" value="GRAS"/>
    <property type="match status" value="2"/>
</dbReference>